<name>A0AAJ4MPM1_9BURK</name>
<evidence type="ECO:0000313" key="1">
    <source>
        <dbReference type="EMBL" id="QSX94786.1"/>
    </source>
</evidence>
<sequence length="612" mass="63570">MSDFFYYGQKDTIQRLNELAGRGAVVASYAPAVGRSPLGGPNGYMNPAWIDPAIPIRSDKPLGAGGTAKYGYDYLQNGGGARCLLVAQILVGTYASLRISGVQTFFSGGVWHSTEVNIVIHGQDGLKVEWHANGRRSEQTSFLVTLLGDGAYNVYAYLGPGAYCRCSFDLLGSGATTFSSPVETSAVTGTLVFNTAQTVGAAGYVAPRWYDFPSPGAGTLFNKAVGAGDGGITTTFLSAGALQNELAPGASKEILRLGVGGIDSLAHPGCFGFLASAGTGSLQKEGFRLAVKAYDTGSNVWSADLLSIKGDGAVYMPLLKAGSSDASTLRHNISRGTAQGNEILHVGRGGATNPCVAVLVSDGLGGWNAASSVLYAGKNSATGRSVSVPGTVNTMGNDYAEYIFKCPTCGIVAPGQIVGITADNKVTDQWADAVMFSIKSTAPSFVGGDSWASDIGARPSPQAGPAPTQSLRRADVVTQQPVPGINPPEYEDVVTELGDTDDEWVEKQAAFAAAFAAHELAVQQDAETMATFDAALEVARQKVDRIAIAGRVPVNVLGAQPGDYIVPVQDGAGIMGIPVCKADLTHSQYLDAVGRVISIEPEGRAYVMVKVV</sequence>
<dbReference type="Proteomes" id="UP000662821">
    <property type="component" value="Chromosome"/>
</dbReference>
<protein>
    <submittedName>
        <fullName evidence="1">Uncharacterized protein</fullName>
    </submittedName>
</protein>
<proteinExistence type="predicted"/>
<dbReference type="EMBL" id="CP071520">
    <property type="protein sequence ID" value="QSX94786.1"/>
    <property type="molecule type" value="Genomic_DNA"/>
</dbReference>
<dbReference type="AlphaFoldDB" id="A0AAJ4MPM1"/>
<dbReference type="RefSeq" id="WP_151096290.1">
    <property type="nucleotide sequence ID" value="NZ_CP071520.1"/>
</dbReference>
<accession>A0AAJ4MPM1</accession>
<gene>
    <name evidence="1" type="ORF">J3P46_18965</name>
</gene>
<reference evidence="1 2" key="1">
    <citation type="submission" date="2021-03" db="EMBL/GenBank/DDBJ databases">
        <title>Draft genome sequence of Janthinobacterium sp. strain PLB02 isolated from infected primmorphs (Lubomirskia baicalensis).</title>
        <authorList>
            <person name="Chernogor L.I."/>
            <person name="Belikov S.I."/>
            <person name="Petrushin I.S."/>
        </authorList>
    </citation>
    <scope>NUCLEOTIDE SEQUENCE [LARGE SCALE GENOMIC DNA]</scope>
    <source>
        <strain evidence="1 2">PLB02</strain>
    </source>
</reference>
<organism evidence="1 2">
    <name type="scientific">Janthinobacterium lividum</name>
    <dbReference type="NCBI Taxonomy" id="29581"/>
    <lineage>
        <taxon>Bacteria</taxon>
        <taxon>Pseudomonadati</taxon>
        <taxon>Pseudomonadota</taxon>
        <taxon>Betaproteobacteria</taxon>
        <taxon>Burkholderiales</taxon>
        <taxon>Oxalobacteraceae</taxon>
        <taxon>Janthinobacterium</taxon>
    </lineage>
</organism>
<evidence type="ECO:0000313" key="2">
    <source>
        <dbReference type="Proteomes" id="UP000662821"/>
    </source>
</evidence>